<evidence type="ECO:0000313" key="11">
    <source>
        <dbReference type="Proteomes" id="UP001627408"/>
    </source>
</evidence>
<dbReference type="SFLD" id="SFLDS00003">
    <property type="entry name" value="Haloacid_Dehalogenase"/>
    <property type="match status" value="1"/>
</dbReference>
<dbReference type="Gene3D" id="3.40.50.1000">
    <property type="entry name" value="HAD superfamily/HAD-like"/>
    <property type="match status" value="1"/>
</dbReference>
<sequence length="226" mass="23941">MPNVKAIVFDLDGTLIHSAPDLQLAANAALHAIGRAPLDLATIISFIGDGVEALVRRALDATGGADDALFQTVLAHFLDVYAQNVTTHTRPYVDVIAALEQFRAAGIPLGICTNKPTGPARAICEQLALAPYFDVIVGAEPGQPKKPDPASLLASIKALGCDPDQALYVGDSAVDYQTARNAQVRFRHFSGGYLNTALPELGDADRFDDWAKHGITPTGRCPSNLL</sequence>
<evidence type="ECO:0000256" key="3">
    <source>
        <dbReference type="ARBA" id="ARBA00004818"/>
    </source>
</evidence>
<dbReference type="RefSeq" id="WP_407590220.1">
    <property type="nucleotide sequence ID" value="NZ_JBHDIY010000002.1"/>
</dbReference>
<keyword evidence="11" id="KW-1185">Reference proteome</keyword>
<comment type="catalytic activity">
    <reaction evidence="1">
        <text>2-phosphoglycolate + H2O = glycolate + phosphate</text>
        <dbReference type="Rhea" id="RHEA:14369"/>
        <dbReference type="ChEBI" id="CHEBI:15377"/>
        <dbReference type="ChEBI" id="CHEBI:29805"/>
        <dbReference type="ChEBI" id="CHEBI:43474"/>
        <dbReference type="ChEBI" id="CHEBI:58033"/>
        <dbReference type="EC" id="3.1.3.18"/>
    </reaction>
</comment>
<dbReference type="Gene3D" id="1.10.150.240">
    <property type="entry name" value="Putative phosphatase, domain 2"/>
    <property type="match status" value="1"/>
</dbReference>
<evidence type="ECO:0000313" key="10">
    <source>
        <dbReference type="EMBL" id="MFL4468469.1"/>
    </source>
</evidence>
<comment type="caution">
    <text evidence="10">The sequence shown here is derived from an EMBL/GenBank/DDBJ whole genome shotgun (WGS) entry which is preliminary data.</text>
</comment>
<comment type="similarity">
    <text evidence="4">Belongs to the HAD-like hydrolase superfamily. CbbY/CbbZ/Gph/YieH family.</text>
</comment>
<dbReference type="GO" id="GO:0008967">
    <property type="term" value="F:phosphoglycolate phosphatase activity"/>
    <property type="evidence" value="ECO:0007669"/>
    <property type="project" value="UniProtKB-EC"/>
</dbReference>
<evidence type="ECO:0000256" key="9">
    <source>
        <dbReference type="ARBA" id="ARBA00023277"/>
    </source>
</evidence>
<proteinExistence type="inferred from homology"/>
<evidence type="ECO:0000256" key="5">
    <source>
        <dbReference type="ARBA" id="ARBA00013078"/>
    </source>
</evidence>
<dbReference type="InterPro" id="IPR036412">
    <property type="entry name" value="HAD-like_sf"/>
</dbReference>
<evidence type="ECO:0000256" key="2">
    <source>
        <dbReference type="ARBA" id="ARBA00001946"/>
    </source>
</evidence>
<dbReference type="PRINTS" id="PR00413">
    <property type="entry name" value="HADHALOGNASE"/>
</dbReference>
<keyword evidence="6" id="KW-0479">Metal-binding</keyword>
<evidence type="ECO:0000256" key="1">
    <source>
        <dbReference type="ARBA" id="ARBA00000830"/>
    </source>
</evidence>
<dbReference type="PANTHER" id="PTHR43434:SF1">
    <property type="entry name" value="PHOSPHOGLYCOLATE PHOSPHATASE"/>
    <property type="match status" value="1"/>
</dbReference>
<dbReference type="SUPFAM" id="SSF56784">
    <property type="entry name" value="HAD-like"/>
    <property type="match status" value="1"/>
</dbReference>
<dbReference type="Pfam" id="PF00702">
    <property type="entry name" value="Hydrolase"/>
    <property type="match status" value="1"/>
</dbReference>
<gene>
    <name evidence="10" type="primary">gph</name>
    <name evidence="10" type="ORF">ACERZ8_00760</name>
</gene>
<dbReference type="InterPro" id="IPR023214">
    <property type="entry name" value="HAD_sf"/>
</dbReference>
<protein>
    <recommendedName>
        <fullName evidence="5">phosphoglycolate phosphatase</fullName>
        <ecNumber evidence="5">3.1.3.18</ecNumber>
    </recommendedName>
</protein>
<keyword evidence="9" id="KW-0119">Carbohydrate metabolism</keyword>
<evidence type="ECO:0000256" key="8">
    <source>
        <dbReference type="ARBA" id="ARBA00022842"/>
    </source>
</evidence>
<dbReference type="InterPro" id="IPR023198">
    <property type="entry name" value="PGP-like_dom2"/>
</dbReference>
<keyword evidence="8" id="KW-0460">Magnesium</keyword>
<keyword evidence="7 10" id="KW-0378">Hydrolase</keyword>
<comment type="pathway">
    <text evidence="3">Organic acid metabolism; glycolate biosynthesis; glycolate from 2-phosphoglycolate: step 1/1.</text>
</comment>
<dbReference type="PANTHER" id="PTHR43434">
    <property type="entry name" value="PHOSPHOGLYCOLATE PHOSPHATASE"/>
    <property type="match status" value="1"/>
</dbReference>
<dbReference type="SFLD" id="SFLDG01129">
    <property type="entry name" value="C1.5:_HAD__Beta-PGM__Phosphata"/>
    <property type="match status" value="1"/>
</dbReference>
<organism evidence="10 11">
    <name type="scientific">Tateyamaria armeniaca</name>
    <dbReference type="NCBI Taxonomy" id="2518930"/>
    <lineage>
        <taxon>Bacteria</taxon>
        <taxon>Pseudomonadati</taxon>
        <taxon>Pseudomonadota</taxon>
        <taxon>Alphaproteobacteria</taxon>
        <taxon>Rhodobacterales</taxon>
        <taxon>Roseobacteraceae</taxon>
        <taxon>Tateyamaria</taxon>
    </lineage>
</organism>
<reference evidence="10 11" key="1">
    <citation type="submission" date="2024-08" db="EMBL/GenBank/DDBJ databases">
        <title>Tateyamaria sp. nov., isolated from marine algae.</title>
        <authorList>
            <person name="Choi B.J."/>
            <person name="Kim J.M."/>
            <person name="Lee J.K."/>
            <person name="Choi D.G."/>
            <person name="Bayburt H."/>
            <person name="Baek J.H."/>
            <person name="Han D.M."/>
            <person name="Jeon C.O."/>
        </authorList>
    </citation>
    <scope>NUCLEOTIDE SEQUENCE [LARGE SCALE GENOMIC DNA]</scope>
    <source>
        <strain evidence="10 11">KMU-156</strain>
    </source>
</reference>
<dbReference type="InterPro" id="IPR006439">
    <property type="entry name" value="HAD-SF_hydro_IA"/>
</dbReference>
<dbReference type="InterPro" id="IPR037512">
    <property type="entry name" value="PGPase_prok"/>
</dbReference>
<name>A0ABW8UQW4_9RHOB</name>
<dbReference type="NCBIfam" id="TIGR01549">
    <property type="entry name" value="HAD-SF-IA-v1"/>
    <property type="match status" value="1"/>
</dbReference>
<evidence type="ECO:0000256" key="6">
    <source>
        <dbReference type="ARBA" id="ARBA00022723"/>
    </source>
</evidence>
<comment type="cofactor">
    <cofactor evidence="2">
        <name>Mg(2+)</name>
        <dbReference type="ChEBI" id="CHEBI:18420"/>
    </cofactor>
</comment>
<evidence type="ECO:0000256" key="7">
    <source>
        <dbReference type="ARBA" id="ARBA00022801"/>
    </source>
</evidence>
<evidence type="ECO:0000256" key="4">
    <source>
        <dbReference type="ARBA" id="ARBA00006171"/>
    </source>
</evidence>
<dbReference type="Proteomes" id="UP001627408">
    <property type="component" value="Unassembled WGS sequence"/>
</dbReference>
<accession>A0ABW8UQW4</accession>
<dbReference type="NCBIfam" id="TIGR01449">
    <property type="entry name" value="PGP_bact"/>
    <property type="match status" value="1"/>
</dbReference>
<dbReference type="InterPro" id="IPR050155">
    <property type="entry name" value="HAD-like_hydrolase_sf"/>
</dbReference>
<dbReference type="EMBL" id="JBHDIY010000002">
    <property type="protein sequence ID" value="MFL4468469.1"/>
    <property type="molecule type" value="Genomic_DNA"/>
</dbReference>
<dbReference type="EC" id="3.1.3.18" evidence="5"/>